<keyword evidence="1" id="KW-0808">Transferase</keyword>
<protein>
    <recommendedName>
        <fullName evidence="2">Methyltransferase type 11 domain-containing protein</fullName>
    </recommendedName>
</protein>
<sequence>GLNENMKVLDVGCGIGGSSRTLVSNFGCNVTGIDLCEEFCRAAELINERLGYSNNIEIQQGDALDMPFNDNSYDIIFIQHVLMNIENKERLISEIFRLLRPKGSNLFFAIDTFGSYPSVTQVCFGNGASVAKTSPPPVPISSSDSDVLINGNTLLE</sequence>
<feature type="domain" description="Methyltransferase type 11" evidence="2">
    <location>
        <begin position="9"/>
        <end position="104"/>
    </location>
</feature>
<dbReference type="CDD" id="cd02440">
    <property type="entry name" value="AdoMet_MTases"/>
    <property type="match status" value="1"/>
</dbReference>
<dbReference type="InterPro" id="IPR050447">
    <property type="entry name" value="Erg6_SMT_methyltransf"/>
</dbReference>
<accession>X1DPJ8</accession>
<dbReference type="InterPro" id="IPR029063">
    <property type="entry name" value="SAM-dependent_MTases_sf"/>
</dbReference>
<evidence type="ECO:0000313" key="3">
    <source>
        <dbReference type="EMBL" id="GAH06914.1"/>
    </source>
</evidence>
<organism evidence="3">
    <name type="scientific">marine sediment metagenome</name>
    <dbReference type="NCBI Taxonomy" id="412755"/>
    <lineage>
        <taxon>unclassified sequences</taxon>
        <taxon>metagenomes</taxon>
        <taxon>ecological metagenomes</taxon>
    </lineage>
</organism>
<dbReference type="Pfam" id="PF08241">
    <property type="entry name" value="Methyltransf_11"/>
    <property type="match status" value="1"/>
</dbReference>
<evidence type="ECO:0000256" key="1">
    <source>
        <dbReference type="ARBA" id="ARBA00022679"/>
    </source>
</evidence>
<comment type="caution">
    <text evidence="3">The sequence shown here is derived from an EMBL/GenBank/DDBJ whole genome shotgun (WGS) entry which is preliminary data.</text>
</comment>
<dbReference type="GO" id="GO:0008757">
    <property type="term" value="F:S-adenosylmethionine-dependent methyltransferase activity"/>
    <property type="evidence" value="ECO:0007669"/>
    <property type="project" value="InterPro"/>
</dbReference>
<proteinExistence type="predicted"/>
<dbReference type="SUPFAM" id="SSF53335">
    <property type="entry name" value="S-adenosyl-L-methionine-dependent methyltransferases"/>
    <property type="match status" value="1"/>
</dbReference>
<name>X1DPJ8_9ZZZZ</name>
<evidence type="ECO:0000259" key="2">
    <source>
        <dbReference type="Pfam" id="PF08241"/>
    </source>
</evidence>
<dbReference type="AlphaFoldDB" id="X1DPJ8"/>
<dbReference type="PANTHER" id="PTHR44068">
    <property type="entry name" value="ZGC:194242"/>
    <property type="match status" value="1"/>
</dbReference>
<feature type="non-terminal residue" evidence="3">
    <location>
        <position position="1"/>
    </location>
</feature>
<reference evidence="3" key="1">
    <citation type="journal article" date="2014" name="Front. Microbiol.">
        <title>High frequency of phylogenetically diverse reductive dehalogenase-homologous genes in deep subseafloor sedimentary metagenomes.</title>
        <authorList>
            <person name="Kawai M."/>
            <person name="Futagami T."/>
            <person name="Toyoda A."/>
            <person name="Takaki Y."/>
            <person name="Nishi S."/>
            <person name="Hori S."/>
            <person name="Arai W."/>
            <person name="Tsubouchi T."/>
            <person name="Morono Y."/>
            <person name="Uchiyama I."/>
            <person name="Ito T."/>
            <person name="Fujiyama A."/>
            <person name="Inagaki F."/>
            <person name="Takami H."/>
        </authorList>
    </citation>
    <scope>NUCLEOTIDE SEQUENCE</scope>
    <source>
        <strain evidence="3">Expedition CK06-06</strain>
    </source>
</reference>
<dbReference type="InterPro" id="IPR013216">
    <property type="entry name" value="Methyltransf_11"/>
</dbReference>
<dbReference type="Gene3D" id="3.40.50.150">
    <property type="entry name" value="Vaccinia Virus protein VP39"/>
    <property type="match status" value="1"/>
</dbReference>
<dbReference type="PANTHER" id="PTHR44068:SF11">
    <property type="entry name" value="GERANYL DIPHOSPHATE 2-C-METHYLTRANSFERASE"/>
    <property type="match status" value="1"/>
</dbReference>
<gene>
    <name evidence="3" type="ORF">S01H4_57386</name>
</gene>
<dbReference type="EMBL" id="BART01033377">
    <property type="protein sequence ID" value="GAH06914.1"/>
    <property type="molecule type" value="Genomic_DNA"/>
</dbReference>